<feature type="compositionally biased region" description="Low complexity" evidence="1">
    <location>
        <begin position="10"/>
        <end position="24"/>
    </location>
</feature>
<dbReference type="EMBL" id="DF836578">
    <property type="protein sequence ID" value="GAN09754.1"/>
    <property type="molecule type" value="Genomic_DNA"/>
</dbReference>
<organism evidence="2">
    <name type="scientific">Mucor ambiguus</name>
    <dbReference type="NCBI Taxonomy" id="91626"/>
    <lineage>
        <taxon>Eukaryota</taxon>
        <taxon>Fungi</taxon>
        <taxon>Fungi incertae sedis</taxon>
        <taxon>Mucoromycota</taxon>
        <taxon>Mucoromycotina</taxon>
        <taxon>Mucoromycetes</taxon>
        <taxon>Mucorales</taxon>
        <taxon>Mucorineae</taxon>
        <taxon>Mucoraceae</taxon>
        <taxon>Mucor</taxon>
    </lineage>
</organism>
<reference evidence="2" key="1">
    <citation type="submission" date="2014-09" db="EMBL/GenBank/DDBJ databases">
        <title>Draft genome sequence of an oleaginous Mucoromycotina fungus Mucor ambiguus NBRC6742.</title>
        <authorList>
            <person name="Takeda I."/>
            <person name="Yamane N."/>
            <person name="Morita T."/>
            <person name="Tamano K."/>
            <person name="Machida M."/>
            <person name="Baker S."/>
            <person name="Koike H."/>
        </authorList>
    </citation>
    <scope>NUCLEOTIDE SEQUENCE</scope>
    <source>
        <strain evidence="2">NBRC 6742</strain>
    </source>
</reference>
<dbReference type="OrthoDB" id="2284111at2759"/>
<feature type="compositionally biased region" description="Low complexity" evidence="1">
    <location>
        <begin position="117"/>
        <end position="128"/>
    </location>
</feature>
<proteinExistence type="predicted"/>
<dbReference type="Proteomes" id="UP000053815">
    <property type="component" value="Unassembled WGS sequence"/>
</dbReference>
<feature type="region of interest" description="Disordered" evidence="1">
    <location>
        <begin position="1"/>
        <end position="28"/>
    </location>
</feature>
<evidence type="ECO:0000313" key="3">
    <source>
        <dbReference type="Proteomes" id="UP000053815"/>
    </source>
</evidence>
<name>A0A0C9MQP4_9FUNG</name>
<keyword evidence="3" id="KW-1185">Reference proteome</keyword>
<accession>A0A0C9MQP4</accession>
<gene>
    <name evidence="2" type="ORF">MAM1_0289d09286</name>
</gene>
<protein>
    <submittedName>
        <fullName evidence="2">Uncharacterized protein</fullName>
    </submittedName>
</protein>
<feature type="region of interest" description="Disordered" evidence="1">
    <location>
        <begin position="98"/>
        <end position="128"/>
    </location>
</feature>
<evidence type="ECO:0000256" key="1">
    <source>
        <dbReference type="SAM" id="MobiDB-lite"/>
    </source>
</evidence>
<evidence type="ECO:0000313" key="2">
    <source>
        <dbReference type="EMBL" id="GAN09754.1"/>
    </source>
</evidence>
<dbReference type="AlphaFoldDB" id="A0A0C9MQP4"/>
<sequence length="213" mass="23164">MANFPHWINKKSSTASSSSTSNLSPRQVANKAYSLAIKKLDRDDKRRRPHYTVRERLLLSNTMAKAEDLLNKRTPRSNRRVLASEFDDDLSICPPATHIPPPAPIQVQPQPEEKPATPTSITTSTSNQTFQSLEPKTLSTVASSEAPAAYITMASSPTLPSAQEIAVSLAVVAAVAYNSLVAATVNDNQQKAASFCRPMMIPSHSMTSFKTIV</sequence>